<evidence type="ECO:0000259" key="9">
    <source>
        <dbReference type="PROSITE" id="PS50972"/>
    </source>
</evidence>
<keyword evidence="6" id="KW-0479">Metal-binding</keyword>
<comment type="pathway">
    <text evidence="3">Cofactor biosynthesis; tetrahydrofolate biosynthesis; 7,8-dihydrofolate from 2-amino-4-hydroxy-6-hydroxymethyl-7,8-dihydropteridine diphosphate and 4-aminobenzoate: step 1/2.</text>
</comment>
<name>A0ABP7Q1E6_9GAMM</name>
<evidence type="ECO:0000256" key="2">
    <source>
        <dbReference type="ARBA" id="ARBA00001946"/>
    </source>
</evidence>
<gene>
    <name evidence="10" type="primary">folP</name>
    <name evidence="10" type="ORF">GCM10022278_34850</name>
</gene>
<evidence type="ECO:0000313" key="10">
    <source>
        <dbReference type="EMBL" id="GAA3974877.1"/>
    </source>
</evidence>
<comment type="caution">
    <text evidence="10">The sequence shown here is derived from an EMBL/GenBank/DDBJ whole genome shotgun (WGS) entry which is preliminary data.</text>
</comment>
<dbReference type="PANTHER" id="PTHR20941">
    <property type="entry name" value="FOLATE SYNTHESIS PROTEINS"/>
    <property type="match status" value="1"/>
</dbReference>
<dbReference type="InterPro" id="IPR006390">
    <property type="entry name" value="DHP_synth_dom"/>
</dbReference>
<evidence type="ECO:0000256" key="3">
    <source>
        <dbReference type="ARBA" id="ARBA00004763"/>
    </source>
</evidence>
<keyword evidence="8" id="KW-0289">Folate biosynthesis</keyword>
<keyword evidence="7" id="KW-0460">Magnesium</keyword>
<dbReference type="CDD" id="cd00739">
    <property type="entry name" value="DHPS"/>
    <property type="match status" value="1"/>
</dbReference>
<dbReference type="InterPro" id="IPR011005">
    <property type="entry name" value="Dihydropteroate_synth-like_sf"/>
</dbReference>
<dbReference type="Gene3D" id="3.20.20.20">
    <property type="entry name" value="Dihydropteroate synthase-like"/>
    <property type="match status" value="1"/>
</dbReference>
<evidence type="ECO:0000256" key="4">
    <source>
        <dbReference type="ARBA" id="ARBA00012458"/>
    </source>
</evidence>
<dbReference type="EMBL" id="BAABBO010000018">
    <property type="protein sequence ID" value="GAA3974877.1"/>
    <property type="molecule type" value="Genomic_DNA"/>
</dbReference>
<proteinExistence type="predicted"/>
<dbReference type="Proteomes" id="UP001501337">
    <property type="component" value="Unassembled WGS sequence"/>
</dbReference>
<dbReference type="PANTHER" id="PTHR20941:SF1">
    <property type="entry name" value="FOLIC ACID SYNTHESIS PROTEIN FOL1"/>
    <property type="match status" value="1"/>
</dbReference>
<protein>
    <recommendedName>
        <fullName evidence="4">dihydropteroate synthase</fullName>
        <ecNumber evidence="4">2.5.1.15</ecNumber>
    </recommendedName>
</protein>
<accession>A0ABP7Q1E6</accession>
<organism evidence="10 11">
    <name type="scientific">Allohahella marinimesophila</name>
    <dbReference type="NCBI Taxonomy" id="1054972"/>
    <lineage>
        <taxon>Bacteria</taxon>
        <taxon>Pseudomonadati</taxon>
        <taxon>Pseudomonadota</taxon>
        <taxon>Gammaproteobacteria</taxon>
        <taxon>Oceanospirillales</taxon>
        <taxon>Hahellaceae</taxon>
        <taxon>Allohahella</taxon>
    </lineage>
</organism>
<keyword evidence="11" id="KW-1185">Reference proteome</keyword>
<dbReference type="PROSITE" id="PS00793">
    <property type="entry name" value="DHPS_2"/>
    <property type="match status" value="1"/>
</dbReference>
<dbReference type="NCBIfam" id="TIGR01496">
    <property type="entry name" value="DHPS"/>
    <property type="match status" value="1"/>
</dbReference>
<evidence type="ECO:0000256" key="7">
    <source>
        <dbReference type="ARBA" id="ARBA00022842"/>
    </source>
</evidence>
<dbReference type="EC" id="2.5.1.15" evidence="4"/>
<evidence type="ECO:0000256" key="8">
    <source>
        <dbReference type="ARBA" id="ARBA00022909"/>
    </source>
</evidence>
<evidence type="ECO:0000256" key="5">
    <source>
        <dbReference type="ARBA" id="ARBA00022679"/>
    </source>
</evidence>
<dbReference type="SUPFAM" id="SSF51717">
    <property type="entry name" value="Dihydropteroate synthetase-like"/>
    <property type="match status" value="1"/>
</dbReference>
<dbReference type="InterPro" id="IPR000489">
    <property type="entry name" value="Pterin-binding_dom"/>
</dbReference>
<feature type="domain" description="Pterin-binding" evidence="9">
    <location>
        <begin position="1"/>
        <end position="221"/>
    </location>
</feature>
<evidence type="ECO:0000256" key="6">
    <source>
        <dbReference type="ARBA" id="ARBA00022723"/>
    </source>
</evidence>
<evidence type="ECO:0000256" key="1">
    <source>
        <dbReference type="ARBA" id="ARBA00000012"/>
    </source>
</evidence>
<dbReference type="Pfam" id="PF00809">
    <property type="entry name" value="Pterin_bind"/>
    <property type="match status" value="1"/>
</dbReference>
<keyword evidence="5" id="KW-0808">Transferase</keyword>
<dbReference type="PROSITE" id="PS50972">
    <property type="entry name" value="PTERIN_BINDING"/>
    <property type="match status" value="1"/>
</dbReference>
<reference evidence="11" key="1">
    <citation type="journal article" date="2019" name="Int. J. Syst. Evol. Microbiol.">
        <title>The Global Catalogue of Microorganisms (GCM) 10K type strain sequencing project: providing services to taxonomists for standard genome sequencing and annotation.</title>
        <authorList>
            <consortium name="The Broad Institute Genomics Platform"/>
            <consortium name="The Broad Institute Genome Sequencing Center for Infectious Disease"/>
            <person name="Wu L."/>
            <person name="Ma J."/>
        </authorList>
    </citation>
    <scope>NUCLEOTIDE SEQUENCE [LARGE SCALE GENOMIC DNA]</scope>
    <source>
        <strain evidence="11">JCM 17555</strain>
    </source>
</reference>
<comment type="cofactor">
    <cofactor evidence="2">
        <name>Mg(2+)</name>
        <dbReference type="ChEBI" id="CHEBI:18420"/>
    </cofactor>
</comment>
<evidence type="ECO:0000313" key="11">
    <source>
        <dbReference type="Proteomes" id="UP001501337"/>
    </source>
</evidence>
<dbReference type="InterPro" id="IPR045031">
    <property type="entry name" value="DHP_synth-like"/>
</dbReference>
<sequence>MVDEGASIIDIGGESSRPGAAAVSVSEELERVCPVIEALRKISDVAVSVDTSTPEVMTEAIRLGASMINDIRALSREGALEAASRCNVPVCLMHMQGTPETMQQNPAYTDVVAEIEQFLKSRTDAAVQAGISRENISWDPGFGFGKTIEHNLQLLQALPRFVASGQPLLVGVSRKSMLGQLTGQPLDERLAAGLAVATIAAQAGVAVIRTHDVRETIDAVKVAAAFVRGQL</sequence>
<comment type="catalytic activity">
    <reaction evidence="1">
        <text>(7,8-dihydropterin-6-yl)methyl diphosphate + 4-aminobenzoate = 7,8-dihydropteroate + diphosphate</text>
        <dbReference type="Rhea" id="RHEA:19949"/>
        <dbReference type="ChEBI" id="CHEBI:17836"/>
        <dbReference type="ChEBI" id="CHEBI:17839"/>
        <dbReference type="ChEBI" id="CHEBI:33019"/>
        <dbReference type="ChEBI" id="CHEBI:72950"/>
        <dbReference type="EC" id="2.5.1.15"/>
    </reaction>
</comment>